<gene>
    <name evidence="1" type="ORF">RZ517_04625</name>
</gene>
<dbReference type="Pfam" id="PF21813">
    <property type="entry name" value="DUF6882"/>
    <property type="match status" value="1"/>
</dbReference>
<keyword evidence="2" id="KW-1185">Reference proteome</keyword>
<name>A0ABZ2HJK3_9RHOB</name>
<evidence type="ECO:0000313" key="1">
    <source>
        <dbReference type="EMBL" id="WWR47467.1"/>
    </source>
</evidence>
<dbReference type="EMBL" id="CP146069">
    <property type="protein sequence ID" value="WWR47467.1"/>
    <property type="molecule type" value="Genomic_DNA"/>
</dbReference>
<sequence>MNEILLEFAGRMADGGATQLPESYKALAVNAEFHLKTRMAGSELAQRLGDVSDYRLNLKKGRISFVFDGAPEVAADAQVVGTYSDDGSWMWGWGHPDVPQPMQQAAWAVQQFGERQEIEDLLSRGGPIDATRLAEFQAICAYISDADGVFMGAHGAGGQVCVCYYQNNQLKGLLGQ</sequence>
<dbReference type="Proteomes" id="UP001364156">
    <property type="component" value="Chromosome"/>
</dbReference>
<proteinExistence type="predicted"/>
<dbReference type="InterPro" id="IPR049249">
    <property type="entry name" value="DUF6882"/>
</dbReference>
<dbReference type="RefSeq" id="WP_317055796.1">
    <property type="nucleotide sequence ID" value="NZ_CP146069.1"/>
</dbReference>
<accession>A0ABZ2HJK3</accession>
<reference evidence="1 2" key="1">
    <citation type="submission" date="2023-10" db="EMBL/GenBank/DDBJ databases">
        <title>Roseovarius strain S88 nov., isolated from a marine algae.</title>
        <authorList>
            <person name="Lee M.W."/>
            <person name="Lee J.K."/>
            <person name="Kim J.M."/>
            <person name="Choi D.G."/>
            <person name="Baek J.H."/>
            <person name="Bayburt H."/>
            <person name="Jung J.J."/>
            <person name="Han D.M."/>
            <person name="Jeon C.O."/>
        </authorList>
    </citation>
    <scope>NUCLEOTIDE SEQUENCE [LARGE SCALE GENOMIC DNA]</scope>
    <source>
        <strain evidence="1 2">S88</strain>
    </source>
</reference>
<protein>
    <submittedName>
        <fullName evidence="1">DUF6882 domain-containing protein</fullName>
    </submittedName>
</protein>
<evidence type="ECO:0000313" key="2">
    <source>
        <dbReference type="Proteomes" id="UP001364156"/>
    </source>
</evidence>
<organism evidence="1 2">
    <name type="scientific">Roseovarius phycicola</name>
    <dbReference type="NCBI Taxonomy" id="3080976"/>
    <lineage>
        <taxon>Bacteria</taxon>
        <taxon>Pseudomonadati</taxon>
        <taxon>Pseudomonadota</taxon>
        <taxon>Alphaproteobacteria</taxon>
        <taxon>Rhodobacterales</taxon>
        <taxon>Roseobacteraceae</taxon>
        <taxon>Roseovarius</taxon>
    </lineage>
</organism>